<keyword evidence="19" id="KW-1185">Reference proteome</keyword>
<dbReference type="Gene3D" id="3.30.1950.10">
    <property type="entry name" value="wza like domain"/>
    <property type="match status" value="1"/>
</dbReference>
<dbReference type="GO" id="GO:0046930">
    <property type="term" value="C:pore complex"/>
    <property type="evidence" value="ECO:0007669"/>
    <property type="project" value="UniProtKB-KW"/>
</dbReference>
<organism evidence="18 19">
    <name type="scientific">Ulvibacter litoralis</name>
    <dbReference type="NCBI Taxonomy" id="227084"/>
    <lineage>
        <taxon>Bacteria</taxon>
        <taxon>Pseudomonadati</taxon>
        <taxon>Bacteroidota</taxon>
        <taxon>Flavobacteriia</taxon>
        <taxon>Flavobacteriales</taxon>
        <taxon>Flavobacteriaceae</taxon>
        <taxon>Ulvibacter</taxon>
    </lineage>
</organism>
<keyword evidence="4" id="KW-1134">Transmembrane beta strand</keyword>
<evidence type="ECO:0000259" key="16">
    <source>
        <dbReference type="Pfam" id="PF02563"/>
    </source>
</evidence>
<evidence type="ECO:0000256" key="8">
    <source>
        <dbReference type="ARBA" id="ARBA00023047"/>
    </source>
</evidence>
<dbReference type="Proteomes" id="UP000199321">
    <property type="component" value="Unassembled WGS sequence"/>
</dbReference>
<dbReference type="EMBL" id="FNBA01000003">
    <property type="protein sequence ID" value="SDE91716.1"/>
    <property type="molecule type" value="Genomic_DNA"/>
</dbReference>
<proteinExistence type="inferred from homology"/>
<dbReference type="Gene3D" id="3.10.560.10">
    <property type="entry name" value="Outer membrane lipoprotein wza domain like"/>
    <property type="match status" value="2"/>
</dbReference>
<dbReference type="STRING" id="227084.SAMN05421855_103335"/>
<evidence type="ECO:0000313" key="18">
    <source>
        <dbReference type="EMBL" id="SDE91716.1"/>
    </source>
</evidence>
<gene>
    <name evidence="18" type="ORF">SAMN05421855_103335</name>
</gene>
<comment type="subcellular location">
    <subcellularLocation>
        <location evidence="1">Cell outer membrane</location>
        <topology evidence="1">Multi-pass membrane protein</topology>
    </subcellularLocation>
</comment>
<evidence type="ECO:0000256" key="9">
    <source>
        <dbReference type="ARBA" id="ARBA00023065"/>
    </source>
</evidence>
<evidence type="ECO:0000256" key="14">
    <source>
        <dbReference type="ARBA" id="ARBA00023288"/>
    </source>
</evidence>
<evidence type="ECO:0000256" key="11">
    <source>
        <dbReference type="ARBA" id="ARBA00023136"/>
    </source>
</evidence>
<dbReference type="InterPro" id="IPR054765">
    <property type="entry name" value="SLBB_dom"/>
</dbReference>
<dbReference type="RefSeq" id="WP_093144483.1">
    <property type="nucleotide sequence ID" value="NZ_BMWO01000005.1"/>
</dbReference>
<evidence type="ECO:0000256" key="3">
    <source>
        <dbReference type="ARBA" id="ARBA00022448"/>
    </source>
</evidence>
<dbReference type="OrthoDB" id="1445882at2"/>
<keyword evidence="11 15" id="KW-0472">Membrane</keyword>
<dbReference type="InterPro" id="IPR003715">
    <property type="entry name" value="Poly_export_N"/>
</dbReference>
<dbReference type="GO" id="GO:0009279">
    <property type="term" value="C:cell outer membrane"/>
    <property type="evidence" value="ECO:0007669"/>
    <property type="project" value="UniProtKB-SubCell"/>
</dbReference>
<evidence type="ECO:0000256" key="1">
    <source>
        <dbReference type="ARBA" id="ARBA00004571"/>
    </source>
</evidence>
<keyword evidence="6 15" id="KW-0812">Transmembrane</keyword>
<name>A0A1G7GU89_9FLAO</name>
<keyword evidence="5" id="KW-0762">Sugar transport</keyword>
<evidence type="ECO:0000256" key="4">
    <source>
        <dbReference type="ARBA" id="ARBA00022452"/>
    </source>
</evidence>
<evidence type="ECO:0000256" key="7">
    <source>
        <dbReference type="ARBA" id="ARBA00022729"/>
    </source>
</evidence>
<evidence type="ECO:0000256" key="10">
    <source>
        <dbReference type="ARBA" id="ARBA00023114"/>
    </source>
</evidence>
<dbReference type="PANTHER" id="PTHR33619:SF3">
    <property type="entry name" value="POLYSACCHARIDE EXPORT PROTEIN GFCE-RELATED"/>
    <property type="match status" value="1"/>
</dbReference>
<sequence length="265" mass="29501">MKSTYLLVFLLVLVCFSSCISTEQLTYLQEKENSVDSIIPIRKLQEPYRLQINDLLSIRVKALDQETVGIFNPISDGNLNATGEEKLYNDGFVVNSHGEIRIPSLGNLQVLGYTVEEVREEIEKRLLADYFKEEANVFVTVKLAGIRYTINGEISSPGSNIIYRDQLSIMEAIANSGDITLTGDRTNVVIIRQYPLGQKVHHIDLTSIDAMKSPYYNVQPNDLILINPLPQKSIGTGTTGLQSFTTILSVVTALTTTVLLFISLK</sequence>
<dbReference type="Pfam" id="PF22461">
    <property type="entry name" value="SLBB_2"/>
    <property type="match status" value="1"/>
</dbReference>
<dbReference type="GO" id="GO:0006811">
    <property type="term" value="P:monoatomic ion transport"/>
    <property type="evidence" value="ECO:0007669"/>
    <property type="project" value="UniProtKB-KW"/>
</dbReference>
<evidence type="ECO:0000256" key="13">
    <source>
        <dbReference type="ARBA" id="ARBA00023237"/>
    </source>
</evidence>
<feature type="domain" description="Polysaccharide export protein N-terminal" evidence="16">
    <location>
        <begin position="45"/>
        <end position="142"/>
    </location>
</feature>
<protein>
    <submittedName>
        <fullName evidence="18">Polysaccharide export outer membrane protein</fullName>
    </submittedName>
</protein>
<dbReference type="Pfam" id="PF02563">
    <property type="entry name" value="Poly_export"/>
    <property type="match status" value="1"/>
</dbReference>
<accession>A0A1G7GU89</accession>
<evidence type="ECO:0000256" key="12">
    <source>
        <dbReference type="ARBA" id="ARBA00023139"/>
    </source>
</evidence>
<evidence type="ECO:0000256" key="15">
    <source>
        <dbReference type="SAM" id="Phobius"/>
    </source>
</evidence>
<keyword evidence="15" id="KW-1133">Transmembrane helix</keyword>
<feature type="transmembrane region" description="Helical" evidence="15">
    <location>
        <begin position="241"/>
        <end position="262"/>
    </location>
</feature>
<dbReference type="AlphaFoldDB" id="A0A1G7GU89"/>
<reference evidence="18 19" key="1">
    <citation type="submission" date="2016-10" db="EMBL/GenBank/DDBJ databases">
        <authorList>
            <person name="de Groot N.N."/>
        </authorList>
    </citation>
    <scope>NUCLEOTIDE SEQUENCE [LARGE SCALE GENOMIC DNA]</scope>
    <source>
        <strain evidence="18 19">DSM 16195</strain>
    </source>
</reference>
<evidence type="ECO:0000256" key="5">
    <source>
        <dbReference type="ARBA" id="ARBA00022597"/>
    </source>
</evidence>
<dbReference type="InterPro" id="IPR049712">
    <property type="entry name" value="Poly_export"/>
</dbReference>
<evidence type="ECO:0000259" key="17">
    <source>
        <dbReference type="Pfam" id="PF22461"/>
    </source>
</evidence>
<keyword evidence="14" id="KW-0449">Lipoprotein</keyword>
<keyword evidence="12" id="KW-0564">Palmitate</keyword>
<keyword evidence="9" id="KW-0406">Ion transport</keyword>
<keyword evidence="8" id="KW-0625">Polysaccharide transport</keyword>
<feature type="domain" description="SLBB" evidence="17">
    <location>
        <begin position="148"/>
        <end position="225"/>
    </location>
</feature>
<dbReference type="PANTHER" id="PTHR33619">
    <property type="entry name" value="POLYSACCHARIDE EXPORT PROTEIN GFCE-RELATED"/>
    <property type="match status" value="1"/>
</dbReference>
<keyword evidence="10" id="KW-0626">Porin</keyword>
<evidence type="ECO:0000313" key="19">
    <source>
        <dbReference type="Proteomes" id="UP000199321"/>
    </source>
</evidence>
<dbReference type="GO" id="GO:0015288">
    <property type="term" value="F:porin activity"/>
    <property type="evidence" value="ECO:0007669"/>
    <property type="project" value="UniProtKB-KW"/>
</dbReference>
<comment type="similarity">
    <text evidence="2">Belongs to the BexD/CtrA/VexA family.</text>
</comment>
<dbReference type="GO" id="GO:0015159">
    <property type="term" value="F:polysaccharide transmembrane transporter activity"/>
    <property type="evidence" value="ECO:0007669"/>
    <property type="project" value="InterPro"/>
</dbReference>
<evidence type="ECO:0000256" key="6">
    <source>
        <dbReference type="ARBA" id="ARBA00022692"/>
    </source>
</evidence>
<evidence type="ECO:0000256" key="2">
    <source>
        <dbReference type="ARBA" id="ARBA00009450"/>
    </source>
</evidence>
<keyword evidence="7" id="KW-0732">Signal</keyword>
<keyword evidence="13" id="KW-0998">Cell outer membrane</keyword>
<keyword evidence="3" id="KW-0813">Transport</keyword>